<sequence>MESNRMRSRGFLKGKLMPFHRTPKPSPTVQYTTTKPSPASVVVVHQVQDRVISQPKPKVYKSRDLMTLEEIYSVAVDESVDTKAAKYISLVQERLKLEALNEETQLV</sequence>
<comment type="caution">
    <text evidence="1">The sequence shown here is derived from an EMBL/GenBank/DDBJ whole genome shotgun (WGS) entry which is preliminary data.</text>
</comment>
<evidence type="ECO:0000313" key="2">
    <source>
        <dbReference type="Proteomes" id="UP000828941"/>
    </source>
</evidence>
<evidence type="ECO:0000313" key="1">
    <source>
        <dbReference type="EMBL" id="KAI4348326.1"/>
    </source>
</evidence>
<keyword evidence="2" id="KW-1185">Reference proteome</keyword>
<reference evidence="1 2" key="1">
    <citation type="journal article" date="2022" name="DNA Res.">
        <title>Chromosomal-level genome assembly of the orchid tree Bauhinia variegata (Leguminosae; Cercidoideae) supports the allotetraploid origin hypothesis of Bauhinia.</title>
        <authorList>
            <person name="Zhong Y."/>
            <person name="Chen Y."/>
            <person name="Zheng D."/>
            <person name="Pang J."/>
            <person name="Liu Y."/>
            <person name="Luo S."/>
            <person name="Meng S."/>
            <person name="Qian L."/>
            <person name="Wei D."/>
            <person name="Dai S."/>
            <person name="Zhou R."/>
        </authorList>
    </citation>
    <scope>NUCLEOTIDE SEQUENCE [LARGE SCALE GENOMIC DNA]</scope>
    <source>
        <strain evidence="1">BV-YZ2020</strain>
    </source>
</reference>
<name>A0ACB9PIN3_BAUVA</name>
<dbReference type="EMBL" id="CM039429">
    <property type="protein sequence ID" value="KAI4348326.1"/>
    <property type="molecule type" value="Genomic_DNA"/>
</dbReference>
<protein>
    <submittedName>
        <fullName evidence="1">Uncharacterized protein</fullName>
    </submittedName>
</protein>
<gene>
    <name evidence="1" type="ORF">L6164_009061</name>
</gene>
<dbReference type="Proteomes" id="UP000828941">
    <property type="component" value="Chromosome 4"/>
</dbReference>
<proteinExistence type="predicted"/>
<accession>A0ACB9PIN3</accession>
<organism evidence="1 2">
    <name type="scientific">Bauhinia variegata</name>
    <name type="common">Purple orchid tree</name>
    <name type="synonym">Phanera variegata</name>
    <dbReference type="NCBI Taxonomy" id="167791"/>
    <lineage>
        <taxon>Eukaryota</taxon>
        <taxon>Viridiplantae</taxon>
        <taxon>Streptophyta</taxon>
        <taxon>Embryophyta</taxon>
        <taxon>Tracheophyta</taxon>
        <taxon>Spermatophyta</taxon>
        <taxon>Magnoliopsida</taxon>
        <taxon>eudicotyledons</taxon>
        <taxon>Gunneridae</taxon>
        <taxon>Pentapetalae</taxon>
        <taxon>rosids</taxon>
        <taxon>fabids</taxon>
        <taxon>Fabales</taxon>
        <taxon>Fabaceae</taxon>
        <taxon>Cercidoideae</taxon>
        <taxon>Cercideae</taxon>
        <taxon>Bauhiniinae</taxon>
        <taxon>Bauhinia</taxon>
    </lineage>
</organism>